<evidence type="ECO:0000256" key="2">
    <source>
        <dbReference type="ARBA" id="ARBA00022692"/>
    </source>
</evidence>
<keyword evidence="3 6" id="KW-1133">Transmembrane helix</keyword>
<evidence type="ECO:0000256" key="5">
    <source>
        <dbReference type="PROSITE-ProRule" id="PRU00205"/>
    </source>
</evidence>
<evidence type="ECO:0000256" key="4">
    <source>
        <dbReference type="ARBA" id="ARBA00023136"/>
    </source>
</evidence>
<keyword evidence="2 5" id="KW-0812">Transmembrane</keyword>
<reference evidence="8" key="1">
    <citation type="submission" date="2021-01" db="EMBL/GenBank/DDBJ databases">
        <authorList>
            <person name="Corre E."/>
            <person name="Pelletier E."/>
            <person name="Niang G."/>
            <person name="Scheremetjew M."/>
            <person name="Finn R."/>
            <person name="Kale V."/>
            <person name="Holt S."/>
            <person name="Cochrane G."/>
            <person name="Meng A."/>
            <person name="Brown T."/>
            <person name="Cohen L."/>
        </authorList>
    </citation>
    <scope>NUCLEOTIDE SEQUENCE</scope>
    <source>
        <strain evidence="8">CCMP1897</strain>
    </source>
</reference>
<dbReference type="GO" id="GO:0016020">
    <property type="term" value="C:membrane"/>
    <property type="evidence" value="ECO:0007669"/>
    <property type="project" value="UniProtKB-SubCell"/>
</dbReference>
<accession>A0A7S3UFZ5</accession>
<dbReference type="InterPro" id="IPR006634">
    <property type="entry name" value="TLC-dom"/>
</dbReference>
<feature type="transmembrane region" description="Helical" evidence="6">
    <location>
        <begin position="149"/>
        <end position="169"/>
    </location>
</feature>
<evidence type="ECO:0000313" key="8">
    <source>
        <dbReference type="EMBL" id="CAE0613584.1"/>
    </source>
</evidence>
<name>A0A7S3UFZ5_9CHLO</name>
<feature type="transmembrane region" description="Helical" evidence="6">
    <location>
        <begin position="37"/>
        <end position="56"/>
    </location>
</feature>
<dbReference type="SMART" id="SM00724">
    <property type="entry name" value="TLC"/>
    <property type="match status" value="1"/>
</dbReference>
<feature type="transmembrane region" description="Helical" evidence="6">
    <location>
        <begin position="257"/>
        <end position="285"/>
    </location>
</feature>
<evidence type="ECO:0000256" key="3">
    <source>
        <dbReference type="ARBA" id="ARBA00022989"/>
    </source>
</evidence>
<protein>
    <recommendedName>
        <fullName evidence="7">TLC domain-containing protein</fullName>
    </recommendedName>
</protein>
<feature type="transmembrane region" description="Helical" evidence="6">
    <location>
        <begin position="210"/>
        <end position="237"/>
    </location>
</feature>
<dbReference type="AlphaFoldDB" id="A0A7S3UFZ5"/>
<feature type="domain" description="TLC" evidence="7">
    <location>
        <begin position="83"/>
        <end position="285"/>
    </location>
</feature>
<evidence type="ECO:0000256" key="1">
    <source>
        <dbReference type="ARBA" id="ARBA00004141"/>
    </source>
</evidence>
<dbReference type="Pfam" id="PF03798">
    <property type="entry name" value="TRAM_LAG1_CLN8"/>
    <property type="match status" value="1"/>
</dbReference>
<dbReference type="EMBL" id="HBIS01009098">
    <property type="protein sequence ID" value="CAE0613584.1"/>
    <property type="molecule type" value="Transcribed_RNA"/>
</dbReference>
<dbReference type="InterPro" id="IPR050846">
    <property type="entry name" value="TLCD"/>
</dbReference>
<dbReference type="PANTHER" id="PTHR13439:SF0">
    <property type="entry name" value="TOPOISOMERASE I DAMAGE AFFECTED PROTEIN 4"/>
    <property type="match status" value="1"/>
</dbReference>
<feature type="transmembrane region" description="Helical" evidence="6">
    <location>
        <begin position="175"/>
        <end position="198"/>
    </location>
</feature>
<gene>
    <name evidence="8" type="ORF">PSAL00342_LOCUS7483</name>
</gene>
<proteinExistence type="predicted"/>
<feature type="transmembrane region" description="Helical" evidence="6">
    <location>
        <begin position="88"/>
        <end position="112"/>
    </location>
</feature>
<dbReference type="PANTHER" id="PTHR13439">
    <property type="entry name" value="CT120 PROTEIN"/>
    <property type="match status" value="1"/>
</dbReference>
<dbReference type="GO" id="GO:0055088">
    <property type="term" value="P:lipid homeostasis"/>
    <property type="evidence" value="ECO:0007669"/>
    <property type="project" value="TreeGrafter"/>
</dbReference>
<keyword evidence="4 5" id="KW-0472">Membrane</keyword>
<evidence type="ECO:0000259" key="7">
    <source>
        <dbReference type="PROSITE" id="PS50922"/>
    </source>
</evidence>
<organism evidence="8">
    <name type="scientific">Picocystis salinarum</name>
    <dbReference type="NCBI Taxonomy" id="88271"/>
    <lineage>
        <taxon>Eukaryota</taxon>
        <taxon>Viridiplantae</taxon>
        <taxon>Chlorophyta</taxon>
        <taxon>Picocystophyceae</taxon>
        <taxon>Picocystales</taxon>
        <taxon>Picocystaceae</taxon>
        <taxon>Picocystis</taxon>
    </lineage>
</organism>
<dbReference type="PROSITE" id="PS50922">
    <property type="entry name" value="TLC"/>
    <property type="match status" value="1"/>
</dbReference>
<dbReference type="GO" id="GO:0005783">
    <property type="term" value="C:endoplasmic reticulum"/>
    <property type="evidence" value="ECO:0007669"/>
    <property type="project" value="TreeGrafter"/>
</dbReference>
<comment type="subcellular location">
    <subcellularLocation>
        <location evidence="1">Membrane</location>
        <topology evidence="1">Multi-pass membrane protein</topology>
    </subcellularLocation>
</comment>
<sequence length="294" mass="33499">MEKAEPVVVRGQVFLKQLVQKKEELQGACPWLDVDQLLVAVAVCLGFFVLELFLRVGPLGKGIRKFSEAFEDGNEGKKKKAERLRKGIILRLISSTHNLVAVILALCCLQQQELAVDRMKANTLWSTRMVTFTCGYFMHDLLTCLMDVGSWGGGYLLHALSCFTVFFLGSNQGTLHFYGACFLLWELSTPFVHVRWLLKSIGKERTLLYTINGLLMMAIFFLCRNVFGVIVSCLFWMDSEKELVAEDPQFSPKFLWAFRVCNVVLNLLNLFWFCKMVLGALALLFQRPSKRKTD</sequence>
<evidence type="ECO:0000256" key="6">
    <source>
        <dbReference type="SAM" id="Phobius"/>
    </source>
</evidence>